<protein>
    <recommendedName>
        <fullName evidence="1">HNH nuclease domain-containing protein</fullName>
    </recommendedName>
</protein>
<dbReference type="CDD" id="cd00085">
    <property type="entry name" value="HNHc"/>
    <property type="match status" value="1"/>
</dbReference>
<dbReference type="AlphaFoldDB" id="A0AA93AJR3"/>
<evidence type="ECO:0000313" key="3">
    <source>
        <dbReference type="Proteomes" id="UP000256540"/>
    </source>
</evidence>
<dbReference type="InterPro" id="IPR003615">
    <property type="entry name" value="HNH_nuc"/>
</dbReference>
<dbReference type="SMART" id="SM00507">
    <property type="entry name" value="HNHc"/>
    <property type="match status" value="1"/>
</dbReference>
<reference evidence="2 3" key="1">
    <citation type="submission" date="2018-11" db="EMBL/GenBank/DDBJ databases">
        <title>Draft genome sequences of proposed Pectobacterium aquaticum sp. nov. isolated in France from fresh water.</title>
        <authorList>
            <person name="Pedron J."/>
            <person name="Barny M.A."/>
        </authorList>
    </citation>
    <scope>NUCLEOTIDE SEQUENCE [LARGE SCALE GENOMIC DNA]</scope>
    <source>
        <strain evidence="2 3">A127-S21-F16</strain>
    </source>
</reference>
<evidence type="ECO:0000259" key="1">
    <source>
        <dbReference type="SMART" id="SM00507"/>
    </source>
</evidence>
<proteinExistence type="predicted"/>
<organism evidence="2 3">
    <name type="scientific">Pectobacterium aquaticum</name>
    <dbReference type="NCBI Taxonomy" id="2204145"/>
    <lineage>
        <taxon>Bacteria</taxon>
        <taxon>Pseudomonadati</taxon>
        <taxon>Pseudomonadota</taxon>
        <taxon>Gammaproteobacteria</taxon>
        <taxon>Enterobacterales</taxon>
        <taxon>Pectobacteriaceae</taxon>
        <taxon>Pectobacterium</taxon>
    </lineage>
</organism>
<evidence type="ECO:0000313" key="2">
    <source>
        <dbReference type="EMBL" id="RRO15341.1"/>
    </source>
</evidence>
<accession>A0AA93AJR3</accession>
<comment type="caution">
    <text evidence="2">The sequence shown here is derived from an EMBL/GenBank/DDBJ whole genome shotgun (WGS) entry which is preliminary data.</text>
</comment>
<dbReference type="RefSeq" id="WP_116166997.1">
    <property type="nucleotide sequence ID" value="NZ_QHJS02000054.1"/>
</dbReference>
<dbReference type="Proteomes" id="UP000256540">
    <property type="component" value="Unassembled WGS sequence"/>
</dbReference>
<name>A0AA93AJR3_9GAMM</name>
<gene>
    <name evidence="2" type="ORF">DMB84_016445</name>
</gene>
<dbReference type="EMBL" id="QHJS02000054">
    <property type="protein sequence ID" value="RRO15341.1"/>
    <property type="molecule type" value="Genomic_DNA"/>
</dbReference>
<feature type="domain" description="HNH nuclease" evidence="1">
    <location>
        <begin position="207"/>
        <end position="262"/>
    </location>
</feature>
<sequence length="293" mass="34106">MDSFLVSQLPDFLDSPIFNKLRNEMKAEIIPPIADIKMDVLVLEKILSTTGKEIDISEIKINSDNTIIYKNKRVILHIRDVASYGGKMSLPKYHLANCKKLKEMWEKNKSGRYVAATRSDGIFTIKSQNTDKTEWITSEEKLDVCKCCLDTLNWKNYSKEYREKDNIFSTFDLKEFFSVYPNSATTYNAEHNDITAPINDYSKNFQIISKQYRESVNWQCEICNISLERKNLNQFLHVHHRDRQKNNNKKDNLQALCIECHSNQDDHGHMKNSLQLMSFIKIKKDMVSAANSS</sequence>